<comment type="caution">
    <text evidence="1">The sequence shown here is derived from an EMBL/GenBank/DDBJ whole genome shotgun (WGS) entry which is preliminary data.</text>
</comment>
<proteinExistence type="predicted"/>
<accession>A0A4Y9Y6R7</accession>
<dbReference type="AlphaFoldDB" id="A0A4Y9Y6R7"/>
<evidence type="ECO:0000313" key="2">
    <source>
        <dbReference type="Proteomes" id="UP000298390"/>
    </source>
</evidence>
<evidence type="ECO:0000313" key="1">
    <source>
        <dbReference type="EMBL" id="TFY56499.1"/>
    </source>
</evidence>
<dbReference type="Proteomes" id="UP000298390">
    <property type="component" value="Unassembled WGS sequence"/>
</dbReference>
<reference evidence="1 2" key="1">
    <citation type="submission" date="2019-01" db="EMBL/GenBank/DDBJ databases">
        <title>Genome sequencing of the rare red list fungi Fomitopsis rosea.</title>
        <authorList>
            <person name="Buettner E."/>
            <person name="Kellner H."/>
        </authorList>
    </citation>
    <scope>NUCLEOTIDE SEQUENCE [LARGE SCALE GENOMIC DNA]</scope>
    <source>
        <strain evidence="1 2">DSM 105464</strain>
    </source>
</reference>
<dbReference type="EMBL" id="SEKV01000499">
    <property type="protein sequence ID" value="TFY56499.1"/>
    <property type="molecule type" value="Genomic_DNA"/>
</dbReference>
<organism evidence="1 2">
    <name type="scientific">Rhodofomes roseus</name>
    <dbReference type="NCBI Taxonomy" id="34475"/>
    <lineage>
        <taxon>Eukaryota</taxon>
        <taxon>Fungi</taxon>
        <taxon>Dikarya</taxon>
        <taxon>Basidiomycota</taxon>
        <taxon>Agaricomycotina</taxon>
        <taxon>Agaricomycetes</taxon>
        <taxon>Polyporales</taxon>
        <taxon>Rhodofomes</taxon>
    </lineage>
</organism>
<name>A0A4Y9Y6R7_9APHY</name>
<gene>
    <name evidence="1" type="ORF">EVJ58_g7606</name>
</gene>
<sequence>MSQNSRLQRVNKIRAVLQAVKENNWRSFNEFLLAFYTSQDEEIAKQAGRCIAHTDGKSFPPEQILDIWLATNNQDTKVALEQMVTRKAADVLVRESTRACHEDKLKLTSAKVDATYISTSGIC</sequence>
<protein>
    <submittedName>
        <fullName evidence="1">Uncharacterized protein</fullName>
    </submittedName>
</protein>